<name>A0A3L2LEF4_SALER</name>
<accession>A0A3L2LEF4</accession>
<dbReference type="Proteomes" id="UP000839513">
    <property type="component" value="Unassembled WGS sequence"/>
</dbReference>
<feature type="compositionally biased region" description="Basic and acidic residues" evidence="1">
    <location>
        <begin position="12"/>
        <end position="21"/>
    </location>
</feature>
<dbReference type="EMBL" id="RNUA01000310">
    <property type="protein sequence ID" value="MHT00873.1"/>
    <property type="molecule type" value="Genomic_DNA"/>
</dbReference>
<evidence type="ECO:0000256" key="1">
    <source>
        <dbReference type="SAM" id="MobiDB-lite"/>
    </source>
</evidence>
<sequence length="69" mass="7853">GMWHDPNGSRQGTDKSKEEALKGYGRAKELIDLNPFPHEGDEGRKKVYGIEKRNISVFIDGRIRQLALE</sequence>
<reference evidence="2" key="1">
    <citation type="submission" date="2018-11" db="EMBL/GenBank/DDBJ databases">
        <authorList>
            <consortium name="PulseNet: The National Subtyping Network for Foodborne Disease Surveillance"/>
            <person name="Tarr C.L."/>
            <person name="Trees E."/>
            <person name="Katz L.S."/>
            <person name="Carleton-Romer H.A."/>
            <person name="Stroika S."/>
            <person name="Kucerova Z."/>
            <person name="Roache K.F."/>
            <person name="Sabol A.L."/>
            <person name="Besser J."/>
            <person name="Gerner-Smidt P."/>
        </authorList>
    </citation>
    <scope>NUCLEOTIDE SEQUENCE [LARGE SCALE GENOMIC DNA]</scope>
    <source>
        <strain evidence="2">PNUSAS059687</strain>
    </source>
</reference>
<gene>
    <name evidence="2" type="ORF">EEN88_24845</name>
</gene>
<organism evidence="2">
    <name type="scientific">Salmonella enterica</name>
    <name type="common">Salmonella choleraesuis</name>
    <dbReference type="NCBI Taxonomy" id="28901"/>
    <lineage>
        <taxon>Bacteria</taxon>
        <taxon>Pseudomonadati</taxon>
        <taxon>Pseudomonadota</taxon>
        <taxon>Gammaproteobacteria</taxon>
        <taxon>Enterobacterales</taxon>
        <taxon>Enterobacteriaceae</taxon>
        <taxon>Salmonella</taxon>
    </lineage>
</organism>
<comment type="caution">
    <text evidence="2">The sequence shown here is derived from an EMBL/GenBank/DDBJ whole genome shotgun (WGS) entry which is preliminary data.</text>
</comment>
<proteinExistence type="predicted"/>
<dbReference type="AlphaFoldDB" id="A0A3L2LEF4"/>
<protein>
    <submittedName>
        <fullName evidence="2">Uncharacterized protein</fullName>
    </submittedName>
</protein>
<feature type="region of interest" description="Disordered" evidence="1">
    <location>
        <begin position="1"/>
        <end position="21"/>
    </location>
</feature>
<evidence type="ECO:0000313" key="2">
    <source>
        <dbReference type="EMBL" id="MHT00873.1"/>
    </source>
</evidence>
<feature type="non-terminal residue" evidence="2">
    <location>
        <position position="1"/>
    </location>
</feature>